<feature type="transmembrane region" description="Helical" evidence="7">
    <location>
        <begin position="27"/>
        <end position="50"/>
    </location>
</feature>
<reference evidence="9" key="1">
    <citation type="journal article" date="2021" name="PeerJ">
        <title>Extensive microbial diversity within the chicken gut microbiome revealed by metagenomics and culture.</title>
        <authorList>
            <person name="Gilroy R."/>
            <person name="Ravi A."/>
            <person name="Getino M."/>
            <person name="Pursley I."/>
            <person name="Horton D.L."/>
            <person name="Alikhan N.F."/>
            <person name="Baker D."/>
            <person name="Gharbi K."/>
            <person name="Hall N."/>
            <person name="Watson M."/>
            <person name="Adriaenssens E.M."/>
            <person name="Foster-Nyarko E."/>
            <person name="Jarju S."/>
            <person name="Secka A."/>
            <person name="Antonio M."/>
            <person name="Oren A."/>
            <person name="Chaudhuri R.R."/>
            <person name="La Ragione R."/>
            <person name="Hildebrand F."/>
            <person name="Pallen M.J."/>
        </authorList>
    </citation>
    <scope>NUCLEOTIDE SEQUENCE</scope>
    <source>
        <strain evidence="9">CHK171-505</strain>
    </source>
</reference>
<feature type="transmembrane region" description="Helical" evidence="7">
    <location>
        <begin position="278"/>
        <end position="303"/>
    </location>
</feature>
<feature type="transmembrane region" description="Helical" evidence="7">
    <location>
        <begin position="93"/>
        <end position="115"/>
    </location>
</feature>
<evidence type="ECO:0000256" key="1">
    <source>
        <dbReference type="ARBA" id="ARBA00004651"/>
    </source>
</evidence>
<feature type="transmembrane region" description="Helical" evidence="7">
    <location>
        <begin position="170"/>
        <end position="191"/>
    </location>
</feature>
<dbReference type="InterPro" id="IPR051393">
    <property type="entry name" value="ABC_transporter_permease"/>
</dbReference>
<evidence type="ECO:0000256" key="4">
    <source>
        <dbReference type="ARBA" id="ARBA00022692"/>
    </source>
</evidence>
<gene>
    <name evidence="9" type="ORF">H9948_05210</name>
</gene>
<dbReference type="Gene3D" id="1.10.3720.10">
    <property type="entry name" value="MetI-like"/>
    <property type="match status" value="1"/>
</dbReference>
<evidence type="ECO:0000256" key="5">
    <source>
        <dbReference type="ARBA" id="ARBA00022989"/>
    </source>
</evidence>
<keyword evidence="5 7" id="KW-1133">Transmembrane helix</keyword>
<dbReference type="GO" id="GO:0055085">
    <property type="term" value="P:transmembrane transport"/>
    <property type="evidence" value="ECO:0007669"/>
    <property type="project" value="InterPro"/>
</dbReference>
<feature type="transmembrane region" description="Helical" evidence="7">
    <location>
        <begin position="226"/>
        <end position="246"/>
    </location>
</feature>
<proteinExistence type="inferred from homology"/>
<evidence type="ECO:0000313" key="10">
    <source>
        <dbReference type="Proteomes" id="UP000886856"/>
    </source>
</evidence>
<evidence type="ECO:0000256" key="6">
    <source>
        <dbReference type="ARBA" id="ARBA00023136"/>
    </source>
</evidence>
<dbReference type="PROSITE" id="PS50928">
    <property type="entry name" value="ABC_TM1"/>
    <property type="match status" value="1"/>
</dbReference>
<dbReference type="Proteomes" id="UP000886856">
    <property type="component" value="Unassembled WGS sequence"/>
</dbReference>
<dbReference type="CDD" id="cd06261">
    <property type="entry name" value="TM_PBP2"/>
    <property type="match status" value="1"/>
</dbReference>
<reference evidence="9" key="2">
    <citation type="submission" date="2021-04" db="EMBL/GenBank/DDBJ databases">
        <authorList>
            <person name="Gilroy R."/>
        </authorList>
    </citation>
    <scope>NUCLEOTIDE SEQUENCE</scope>
    <source>
        <strain evidence="9">CHK171-505</strain>
    </source>
</reference>
<sequence length="310" mass="34583">MIILKANDTIALEEEKRLTKKRSWSHVAFIGPHLVLFTIFVLIPIVYGIYSSFTRWNLVTDATFVGFDNYKTILFDKDSTFYFQFRNGLKNTVIFVLITIPFQILFPLLVATVMQHKGLKFKGLFQAIFYVPGLVSASAGALIWLLIFNPRLGPINNLMDSNVVWNANQPYAWIVIFVMSMWGAIGGNLVIYRSAMAGVSEDLYEAAEIDGAGPIRKFFSITLPSIRFPLFYTFVMSTAGAFNVFVQPLMATGGGPKQSTTVLMMYIRNLAFGSGESIAGMASAMAVLLGLVILIVSIFQFIVMTRRGER</sequence>
<name>A0A9D2I1M5_9LACT</name>
<comment type="caution">
    <text evidence="9">The sequence shown here is derived from an EMBL/GenBank/DDBJ whole genome shotgun (WGS) entry which is preliminary data.</text>
</comment>
<keyword evidence="4 7" id="KW-0812">Transmembrane</keyword>
<keyword evidence="6 7" id="KW-0472">Membrane</keyword>
<evidence type="ECO:0000256" key="2">
    <source>
        <dbReference type="ARBA" id="ARBA00022448"/>
    </source>
</evidence>
<dbReference type="Pfam" id="PF00528">
    <property type="entry name" value="BPD_transp_1"/>
    <property type="match status" value="1"/>
</dbReference>
<dbReference type="SUPFAM" id="SSF161098">
    <property type="entry name" value="MetI-like"/>
    <property type="match status" value="1"/>
</dbReference>
<protein>
    <submittedName>
        <fullName evidence="9">Sugar ABC transporter permease</fullName>
    </submittedName>
</protein>
<dbReference type="InterPro" id="IPR000515">
    <property type="entry name" value="MetI-like"/>
</dbReference>
<dbReference type="GO" id="GO:0005886">
    <property type="term" value="C:plasma membrane"/>
    <property type="evidence" value="ECO:0007669"/>
    <property type="project" value="UniProtKB-SubCell"/>
</dbReference>
<evidence type="ECO:0000259" key="8">
    <source>
        <dbReference type="PROSITE" id="PS50928"/>
    </source>
</evidence>
<dbReference type="AlphaFoldDB" id="A0A9D2I1M5"/>
<evidence type="ECO:0000313" key="9">
    <source>
        <dbReference type="EMBL" id="HJA90174.1"/>
    </source>
</evidence>
<feature type="transmembrane region" description="Helical" evidence="7">
    <location>
        <begin position="127"/>
        <end position="150"/>
    </location>
</feature>
<organism evidence="9 10">
    <name type="scientific">Candidatus Jeotgalibaca merdavium</name>
    <dbReference type="NCBI Taxonomy" id="2838627"/>
    <lineage>
        <taxon>Bacteria</taxon>
        <taxon>Bacillati</taxon>
        <taxon>Bacillota</taxon>
        <taxon>Bacilli</taxon>
        <taxon>Lactobacillales</taxon>
        <taxon>Carnobacteriaceae</taxon>
        <taxon>Jeotgalibaca</taxon>
    </lineage>
</organism>
<evidence type="ECO:0000256" key="3">
    <source>
        <dbReference type="ARBA" id="ARBA00022475"/>
    </source>
</evidence>
<evidence type="ECO:0000256" key="7">
    <source>
        <dbReference type="RuleBase" id="RU363032"/>
    </source>
</evidence>
<keyword evidence="2 7" id="KW-0813">Transport</keyword>
<dbReference type="InterPro" id="IPR035906">
    <property type="entry name" value="MetI-like_sf"/>
</dbReference>
<accession>A0A9D2I1M5</accession>
<dbReference type="PANTHER" id="PTHR30193">
    <property type="entry name" value="ABC TRANSPORTER PERMEASE PROTEIN"/>
    <property type="match status" value="1"/>
</dbReference>
<keyword evidence="3" id="KW-1003">Cell membrane</keyword>
<comment type="subcellular location">
    <subcellularLocation>
        <location evidence="1 7">Cell membrane</location>
        <topology evidence="1 7">Multi-pass membrane protein</topology>
    </subcellularLocation>
</comment>
<comment type="similarity">
    <text evidence="7">Belongs to the binding-protein-dependent transport system permease family.</text>
</comment>
<feature type="domain" description="ABC transmembrane type-1" evidence="8">
    <location>
        <begin position="89"/>
        <end position="300"/>
    </location>
</feature>
<dbReference type="EMBL" id="DWYW01000118">
    <property type="protein sequence ID" value="HJA90174.1"/>
    <property type="molecule type" value="Genomic_DNA"/>
</dbReference>
<dbReference type="PANTHER" id="PTHR30193:SF37">
    <property type="entry name" value="INNER MEMBRANE ABC TRANSPORTER PERMEASE PROTEIN YCJO"/>
    <property type="match status" value="1"/>
</dbReference>